<proteinExistence type="predicted"/>
<gene>
    <name evidence="1" type="ORF">ACFS5N_05750</name>
</gene>
<evidence type="ECO:0000313" key="1">
    <source>
        <dbReference type="EMBL" id="MFD2871962.1"/>
    </source>
</evidence>
<organism evidence="1 2">
    <name type="scientific">Mucilaginibacter ximonensis</name>
    <dbReference type="NCBI Taxonomy" id="538021"/>
    <lineage>
        <taxon>Bacteria</taxon>
        <taxon>Pseudomonadati</taxon>
        <taxon>Bacteroidota</taxon>
        <taxon>Sphingobacteriia</taxon>
        <taxon>Sphingobacteriales</taxon>
        <taxon>Sphingobacteriaceae</taxon>
        <taxon>Mucilaginibacter</taxon>
    </lineage>
</organism>
<accession>A0ABW5Y9F6</accession>
<keyword evidence="2" id="KW-1185">Reference proteome</keyword>
<evidence type="ECO:0000313" key="2">
    <source>
        <dbReference type="Proteomes" id="UP001597557"/>
    </source>
</evidence>
<protein>
    <recommendedName>
        <fullName evidence="3">DUF2116 family Zn-ribbon domain-containing protein</fullName>
    </recommendedName>
</protein>
<reference evidence="2" key="1">
    <citation type="journal article" date="2019" name="Int. J. Syst. Evol. Microbiol.">
        <title>The Global Catalogue of Microorganisms (GCM) 10K type strain sequencing project: providing services to taxonomists for standard genome sequencing and annotation.</title>
        <authorList>
            <consortium name="The Broad Institute Genomics Platform"/>
            <consortium name="The Broad Institute Genome Sequencing Center for Infectious Disease"/>
            <person name="Wu L."/>
            <person name="Ma J."/>
        </authorList>
    </citation>
    <scope>NUCLEOTIDE SEQUENCE [LARGE SCALE GENOMIC DNA]</scope>
    <source>
        <strain evidence="2">KCTC 22437</strain>
    </source>
</reference>
<comment type="caution">
    <text evidence="1">The sequence shown here is derived from an EMBL/GenBank/DDBJ whole genome shotgun (WGS) entry which is preliminary data.</text>
</comment>
<dbReference type="RefSeq" id="WP_377183157.1">
    <property type="nucleotide sequence ID" value="NZ_JBHUPD010000001.1"/>
</dbReference>
<evidence type="ECO:0008006" key="3">
    <source>
        <dbReference type="Google" id="ProtNLM"/>
    </source>
</evidence>
<dbReference type="Proteomes" id="UP001597557">
    <property type="component" value="Unassembled WGS sequence"/>
</dbReference>
<name>A0ABW5Y9F6_9SPHI</name>
<sequence length="137" mass="15386">MPETSTTAAKVCNYCGGPVGQGRSDKKYCSDACKSEANNQNKLPEYIPTINNILIKNWKILKECLGDKDTCKMRVRDLGGRGFNFKFATAERINDSDGECYYFVYDMGYLLLDDETRVLIVQDDTMVRLSGPAYPAN</sequence>
<dbReference type="EMBL" id="JBHUPD010000001">
    <property type="protein sequence ID" value="MFD2871962.1"/>
    <property type="molecule type" value="Genomic_DNA"/>
</dbReference>